<dbReference type="SUPFAM" id="SSF56112">
    <property type="entry name" value="Protein kinase-like (PK-like)"/>
    <property type="match status" value="1"/>
</dbReference>
<evidence type="ECO:0000256" key="2">
    <source>
        <dbReference type="ARBA" id="ARBA00047899"/>
    </source>
</evidence>
<dbReference type="InterPro" id="IPR002575">
    <property type="entry name" value="Aminoglycoside_PTrfase"/>
</dbReference>
<dbReference type="AlphaFoldDB" id="A0A5N6VA80"/>
<dbReference type="OrthoDB" id="25129at2759"/>
<comment type="catalytic activity">
    <reaction evidence="3">
        <text>L-seryl-[protein] + ATP = O-phospho-L-seryl-[protein] + ADP + H(+)</text>
        <dbReference type="Rhea" id="RHEA:17989"/>
        <dbReference type="Rhea" id="RHEA-COMP:9863"/>
        <dbReference type="Rhea" id="RHEA-COMP:11604"/>
        <dbReference type="ChEBI" id="CHEBI:15378"/>
        <dbReference type="ChEBI" id="CHEBI:29999"/>
        <dbReference type="ChEBI" id="CHEBI:30616"/>
        <dbReference type="ChEBI" id="CHEBI:83421"/>
        <dbReference type="ChEBI" id="CHEBI:456216"/>
        <dbReference type="EC" id="2.7.11.1"/>
    </reaction>
</comment>
<gene>
    <name evidence="5" type="ORF">BDV40DRAFT_284694</name>
</gene>
<dbReference type="GO" id="GO:0004674">
    <property type="term" value="F:protein serine/threonine kinase activity"/>
    <property type="evidence" value="ECO:0007669"/>
    <property type="project" value="UniProtKB-EC"/>
</dbReference>
<sequence length="383" mass="43259">MDTTGTMETVKAPTIQVVEEQKPDPDRAILESLRPTLYACTSVQRMNGGLLNATYRGSLINPLQNGRCTVIIKHSEEKDPNIPQFTLSLTRCLTEQAILRGLGGTPSHQVQHKQISIQVPQFYHYLPDQHTQIFEDVSPEGTLHDFLTSAAAEELINSSTAMVLGEALGSWLSRFHAWSKTPVDADLWNIIEQNSNGFDRDLRDFRFHKLLAIQKECGSEHLAHYAALMHSREFGRKDIVVHGDFSSRNILIQNPPSIDEEKDTCLAVIDWEACCLGDNTRDLAEMVADLYMKNILYGSKVALSMIEGLISTYPPLDEEAAHRTVAQIGENFFYWNLYAPTCTDKQESELVQLGIDLIDKGYSRQRDEAHPAYSMTWYYNFGN</sequence>
<evidence type="ECO:0000256" key="1">
    <source>
        <dbReference type="ARBA" id="ARBA00012513"/>
    </source>
</evidence>
<comment type="catalytic activity">
    <reaction evidence="2">
        <text>L-threonyl-[protein] + ATP = O-phospho-L-threonyl-[protein] + ADP + H(+)</text>
        <dbReference type="Rhea" id="RHEA:46608"/>
        <dbReference type="Rhea" id="RHEA-COMP:11060"/>
        <dbReference type="Rhea" id="RHEA-COMP:11605"/>
        <dbReference type="ChEBI" id="CHEBI:15378"/>
        <dbReference type="ChEBI" id="CHEBI:30013"/>
        <dbReference type="ChEBI" id="CHEBI:30616"/>
        <dbReference type="ChEBI" id="CHEBI:61977"/>
        <dbReference type="ChEBI" id="CHEBI:456216"/>
        <dbReference type="EC" id="2.7.11.1"/>
    </reaction>
</comment>
<evidence type="ECO:0000313" key="5">
    <source>
        <dbReference type="EMBL" id="KAE8167814.1"/>
    </source>
</evidence>
<feature type="domain" description="Aminoglycoside phosphotransferase" evidence="4">
    <location>
        <begin position="157"/>
        <end position="291"/>
    </location>
</feature>
<name>A0A5N6VA80_ASPTM</name>
<dbReference type="EMBL" id="ML738588">
    <property type="protein sequence ID" value="KAE8167814.1"/>
    <property type="molecule type" value="Genomic_DNA"/>
</dbReference>
<evidence type="ECO:0000259" key="4">
    <source>
        <dbReference type="Pfam" id="PF01636"/>
    </source>
</evidence>
<keyword evidence="5" id="KW-0418">Kinase</keyword>
<organism evidence="5 6">
    <name type="scientific">Aspergillus tamarii</name>
    <dbReference type="NCBI Taxonomy" id="41984"/>
    <lineage>
        <taxon>Eukaryota</taxon>
        <taxon>Fungi</taxon>
        <taxon>Dikarya</taxon>
        <taxon>Ascomycota</taxon>
        <taxon>Pezizomycotina</taxon>
        <taxon>Eurotiomycetes</taxon>
        <taxon>Eurotiomycetidae</taxon>
        <taxon>Eurotiales</taxon>
        <taxon>Aspergillaceae</taxon>
        <taxon>Aspergillus</taxon>
        <taxon>Aspergillus subgen. Circumdati</taxon>
    </lineage>
</organism>
<keyword evidence="6" id="KW-1185">Reference proteome</keyword>
<dbReference type="Gene3D" id="3.30.200.20">
    <property type="entry name" value="Phosphorylase Kinase, domain 1"/>
    <property type="match status" value="1"/>
</dbReference>
<evidence type="ECO:0000313" key="6">
    <source>
        <dbReference type="Proteomes" id="UP000326950"/>
    </source>
</evidence>
<dbReference type="PROSITE" id="PS00109">
    <property type="entry name" value="PROTEIN_KINASE_TYR"/>
    <property type="match status" value="1"/>
</dbReference>
<accession>A0A5N6VA80</accession>
<dbReference type="Gene3D" id="3.90.1200.10">
    <property type="match status" value="1"/>
</dbReference>
<dbReference type="Proteomes" id="UP000326950">
    <property type="component" value="Unassembled WGS sequence"/>
</dbReference>
<proteinExistence type="predicted"/>
<reference evidence="5 6" key="1">
    <citation type="submission" date="2019-04" db="EMBL/GenBank/DDBJ databases">
        <title>Friends and foes A comparative genomics study of 23 Aspergillus species from section Flavi.</title>
        <authorList>
            <consortium name="DOE Joint Genome Institute"/>
            <person name="Kjaerbolling I."/>
            <person name="Vesth T."/>
            <person name="Frisvad J.C."/>
            <person name="Nybo J.L."/>
            <person name="Theobald S."/>
            <person name="Kildgaard S."/>
            <person name="Isbrandt T."/>
            <person name="Kuo A."/>
            <person name="Sato A."/>
            <person name="Lyhne E.K."/>
            <person name="Kogle M.E."/>
            <person name="Wiebenga A."/>
            <person name="Kun R.S."/>
            <person name="Lubbers R.J."/>
            <person name="Makela M.R."/>
            <person name="Barry K."/>
            <person name="Chovatia M."/>
            <person name="Clum A."/>
            <person name="Daum C."/>
            <person name="Haridas S."/>
            <person name="He G."/>
            <person name="LaButti K."/>
            <person name="Lipzen A."/>
            <person name="Mondo S."/>
            <person name="Riley R."/>
            <person name="Salamov A."/>
            <person name="Simmons B.A."/>
            <person name="Magnuson J.K."/>
            <person name="Henrissat B."/>
            <person name="Mortensen U.H."/>
            <person name="Larsen T.O."/>
            <person name="Devries R.P."/>
            <person name="Grigoriev I.V."/>
            <person name="Machida M."/>
            <person name="Baker S.E."/>
            <person name="Andersen M.R."/>
        </authorList>
    </citation>
    <scope>NUCLEOTIDE SEQUENCE [LARGE SCALE GENOMIC DNA]</scope>
    <source>
        <strain evidence="5 6">CBS 117626</strain>
    </source>
</reference>
<dbReference type="Pfam" id="PF01636">
    <property type="entry name" value="APH"/>
    <property type="match status" value="1"/>
</dbReference>
<keyword evidence="5" id="KW-0808">Transferase</keyword>
<evidence type="ECO:0000256" key="3">
    <source>
        <dbReference type="ARBA" id="ARBA00048679"/>
    </source>
</evidence>
<dbReference type="InterPro" id="IPR011009">
    <property type="entry name" value="Kinase-like_dom_sf"/>
</dbReference>
<protein>
    <recommendedName>
        <fullName evidence="1">non-specific serine/threonine protein kinase</fullName>
        <ecNumber evidence="1">2.7.11.1</ecNumber>
    </recommendedName>
</protein>
<dbReference type="InterPro" id="IPR008266">
    <property type="entry name" value="Tyr_kinase_AS"/>
</dbReference>
<dbReference type="EC" id="2.7.11.1" evidence="1"/>